<evidence type="ECO:0000313" key="13">
    <source>
        <dbReference type="EMBL" id="OBY11967.1"/>
    </source>
</evidence>
<dbReference type="GO" id="GO:0005737">
    <property type="term" value="C:cytoplasm"/>
    <property type="evidence" value="ECO:0007669"/>
    <property type="project" value="UniProtKB-ARBA"/>
</dbReference>
<dbReference type="EMBL" id="MAPZ01000010">
    <property type="protein sequence ID" value="OBY11967.1"/>
    <property type="molecule type" value="Genomic_DNA"/>
</dbReference>
<dbReference type="Pfam" id="PF00348">
    <property type="entry name" value="polyprenyl_synt"/>
    <property type="match status" value="1"/>
</dbReference>
<dbReference type="GO" id="GO:0004337">
    <property type="term" value="F:(2E,6E)-farnesyl diphosphate synthase activity"/>
    <property type="evidence" value="ECO:0007669"/>
    <property type="project" value="UniProtKB-EC"/>
</dbReference>
<evidence type="ECO:0000256" key="7">
    <source>
        <dbReference type="ARBA" id="ARBA00022842"/>
    </source>
</evidence>
<evidence type="ECO:0000256" key="3">
    <source>
        <dbReference type="ARBA" id="ARBA00012439"/>
    </source>
</evidence>
<dbReference type="OrthoDB" id="9805316at2"/>
<evidence type="ECO:0000256" key="4">
    <source>
        <dbReference type="ARBA" id="ARBA00015100"/>
    </source>
</evidence>
<evidence type="ECO:0000256" key="2">
    <source>
        <dbReference type="ARBA" id="ARBA00006706"/>
    </source>
</evidence>
<dbReference type="AlphaFoldDB" id="A0A1B8RT28"/>
<evidence type="ECO:0000256" key="12">
    <source>
        <dbReference type="RuleBase" id="RU004466"/>
    </source>
</evidence>
<comment type="cofactor">
    <cofactor evidence="1">
        <name>Mg(2+)</name>
        <dbReference type="ChEBI" id="CHEBI:18420"/>
    </cofactor>
</comment>
<keyword evidence="5 12" id="KW-0808">Transferase</keyword>
<comment type="similarity">
    <text evidence="2 12">Belongs to the FPP/GGPP synthase family.</text>
</comment>
<dbReference type="PANTHER" id="PTHR43281">
    <property type="entry name" value="FARNESYL DIPHOSPHATE SYNTHASE"/>
    <property type="match status" value="1"/>
</dbReference>
<dbReference type="EC" id="2.5.1.10" evidence="3"/>
<dbReference type="FunFam" id="1.10.600.10:FF:000001">
    <property type="entry name" value="Geranylgeranyl diphosphate synthase"/>
    <property type="match status" value="1"/>
</dbReference>
<dbReference type="Proteomes" id="UP000092714">
    <property type="component" value="Unassembled WGS sequence"/>
</dbReference>
<keyword evidence="6" id="KW-0479">Metal-binding</keyword>
<dbReference type="GO" id="GO:0046872">
    <property type="term" value="F:metal ion binding"/>
    <property type="evidence" value="ECO:0007669"/>
    <property type="project" value="UniProtKB-KW"/>
</dbReference>
<dbReference type="PROSITE" id="PS00444">
    <property type="entry name" value="POLYPRENYL_SYNTHASE_2"/>
    <property type="match status" value="1"/>
</dbReference>
<keyword evidence="7" id="KW-0460">Magnesium</keyword>
<reference evidence="13 14" key="1">
    <citation type="submission" date="2016-06" db="EMBL/GenBank/DDBJ databases">
        <authorList>
            <person name="Kjaerup R.B."/>
            <person name="Dalgaard T.S."/>
            <person name="Juul-Madsen H.R."/>
        </authorList>
    </citation>
    <scope>NUCLEOTIDE SEQUENCE [LARGE SCALE GENOMIC DNA]</scope>
    <source>
        <strain evidence="13 14">373-A1</strain>
    </source>
</reference>
<comment type="caution">
    <text evidence="13">The sequence shown here is derived from an EMBL/GenBank/DDBJ whole genome shotgun (WGS) entry which is preliminary data.</text>
</comment>
<dbReference type="InterPro" id="IPR033749">
    <property type="entry name" value="Polyprenyl_synt_CS"/>
</dbReference>
<dbReference type="CDD" id="cd00685">
    <property type="entry name" value="Trans_IPPS_HT"/>
    <property type="match status" value="1"/>
</dbReference>
<organism evidence="13 14">
    <name type="scientific">Clostridium paraputrificum</name>
    <dbReference type="NCBI Taxonomy" id="29363"/>
    <lineage>
        <taxon>Bacteria</taxon>
        <taxon>Bacillati</taxon>
        <taxon>Bacillota</taxon>
        <taxon>Clostridia</taxon>
        <taxon>Eubacteriales</taxon>
        <taxon>Clostridiaceae</taxon>
        <taxon>Clostridium</taxon>
    </lineage>
</organism>
<gene>
    <name evidence="13" type="ORF">CP373A1_03325</name>
</gene>
<dbReference type="NCBIfam" id="NF045485">
    <property type="entry name" value="FPPsyn"/>
    <property type="match status" value="1"/>
</dbReference>
<evidence type="ECO:0000256" key="9">
    <source>
        <dbReference type="ARBA" id="ARBA00032380"/>
    </source>
</evidence>
<keyword evidence="14" id="KW-1185">Reference proteome</keyword>
<comment type="catalytic activity">
    <reaction evidence="11">
        <text>isopentenyl diphosphate + (2E)-geranyl diphosphate = (2E,6E)-farnesyl diphosphate + diphosphate</text>
        <dbReference type="Rhea" id="RHEA:19361"/>
        <dbReference type="ChEBI" id="CHEBI:33019"/>
        <dbReference type="ChEBI" id="CHEBI:58057"/>
        <dbReference type="ChEBI" id="CHEBI:128769"/>
        <dbReference type="ChEBI" id="CHEBI:175763"/>
        <dbReference type="EC" id="2.5.1.10"/>
    </reaction>
</comment>
<evidence type="ECO:0000313" key="14">
    <source>
        <dbReference type="Proteomes" id="UP000092714"/>
    </source>
</evidence>
<evidence type="ECO:0000256" key="5">
    <source>
        <dbReference type="ARBA" id="ARBA00022679"/>
    </source>
</evidence>
<sequence length="292" mass="32814">MVIKIDQCKRDIEEYLSNYFLEKGSYNKKIYDAASYSLNIGGKRIRPILLLLTYSLYKVSYKEVLPMAAAIEMIHTYSLIHDDLPAMDNDDLRRGKPTNHKVFGESIAILAGDALLNEAMILMMDYSLKSGKNALRASKEIANAAGADGMIGGQVVDILSEEKETLSEEELKYMHLKKTGELIRSSIVAGAILGDANESDIEKFDIFGQKLGLAFQIKDDLLDVLGSVDKLGKNTNKDEDKNKSNFVTMYGIDRCEYLCKELTEESISILNDLTVDAKYLKELTYNLLDREY</sequence>
<proteinExistence type="inferred from homology"/>
<accession>A0A1B8RT28</accession>
<dbReference type="PROSITE" id="PS00723">
    <property type="entry name" value="POLYPRENYL_SYNTHASE_1"/>
    <property type="match status" value="1"/>
</dbReference>
<dbReference type="GO" id="GO:0016114">
    <property type="term" value="P:terpenoid biosynthetic process"/>
    <property type="evidence" value="ECO:0007669"/>
    <property type="project" value="UniProtKB-ARBA"/>
</dbReference>
<evidence type="ECO:0000256" key="6">
    <source>
        <dbReference type="ARBA" id="ARBA00022723"/>
    </source>
</evidence>
<dbReference type="SFLD" id="SFLDG01017">
    <property type="entry name" value="Polyprenyl_Transferase_Like"/>
    <property type="match status" value="1"/>
</dbReference>
<dbReference type="InterPro" id="IPR008949">
    <property type="entry name" value="Isoprenoid_synthase_dom_sf"/>
</dbReference>
<dbReference type="InterPro" id="IPR053378">
    <property type="entry name" value="Prenyl_diphosphate_synthase"/>
</dbReference>
<dbReference type="InterPro" id="IPR000092">
    <property type="entry name" value="Polyprenyl_synt"/>
</dbReference>
<keyword evidence="8" id="KW-0414">Isoprene biosynthesis</keyword>
<evidence type="ECO:0000256" key="10">
    <source>
        <dbReference type="ARBA" id="ARBA00032873"/>
    </source>
</evidence>
<dbReference type="eggNOG" id="COG0142">
    <property type="taxonomic scope" value="Bacteria"/>
</dbReference>
<dbReference type="SUPFAM" id="SSF48576">
    <property type="entry name" value="Terpenoid synthases"/>
    <property type="match status" value="1"/>
</dbReference>
<dbReference type="Gene3D" id="1.10.600.10">
    <property type="entry name" value="Farnesyl Diphosphate Synthase"/>
    <property type="match status" value="1"/>
</dbReference>
<dbReference type="SFLD" id="SFLDS00005">
    <property type="entry name" value="Isoprenoid_Synthase_Type_I"/>
    <property type="match status" value="1"/>
</dbReference>
<protein>
    <recommendedName>
        <fullName evidence="4">Farnesyl diphosphate synthase</fullName>
        <ecNumber evidence="3">2.5.1.10</ecNumber>
    </recommendedName>
    <alternativeName>
        <fullName evidence="10">(2E,6E)-farnesyl diphosphate synthase</fullName>
    </alternativeName>
    <alternativeName>
        <fullName evidence="9">Geranyltranstransferase</fullName>
    </alternativeName>
</protein>
<evidence type="ECO:0000256" key="8">
    <source>
        <dbReference type="ARBA" id="ARBA00023229"/>
    </source>
</evidence>
<name>A0A1B8RT28_9CLOT</name>
<evidence type="ECO:0000256" key="1">
    <source>
        <dbReference type="ARBA" id="ARBA00001946"/>
    </source>
</evidence>
<dbReference type="PANTHER" id="PTHR43281:SF1">
    <property type="entry name" value="FARNESYL DIPHOSPHATE SYNTHASE"/>
    <property type="match status" value="1"/>
</dbReference>
<evidence type="ECO:0000256" key="11">
    <source>
        <dbReference type="ARBA" id="ARBA00049399"/>
    </source>
</evidence>